<dbReference type="SUPFAM" id="SSF48179">
    <property type="entry name" value="6-phosphogluconate dehydrogenase C-terminal domain-like"/>
    <property type="match status" value="1"/>
</dbReference>
<dbReference type="GO" id="GO:0008677">
    <property type="term" value="F:2-dehydropantoate 2-reductase activity"/>
    <property type="evidence" value="ECO:0007669"/>
    <property type="project" value="UniProtKB-EC"/>
</dbReference>
<dbReference type="Gene3D" id="3.40.50.720">
    <property type="entry name" value="NAD(P)-binding Rossmann-like Domain"/>
    <property type="match status" value="1"/>
</dbReference>
<dbReference type="EMBL" id="JABBLX010000023">
    <property type="protein sequence ID" value="NMK98012.1"/>
    <property type="molecule type" value="Genomic_DNA"/>
</dbReference>
<dbReference type="NCBIfam" id="NF009542">
    <property type="entry name" value="PRK12921.1-4"/>
    <property type="match status" value="1"/>
</dbReference>
<dbReference type="Pfam" id="PF08546">
    <property type="entry name" value="ApbA_C"/>
    <property type="match status" value="1"/>
</dbReference>
<dbReference type="GO" id="GO:0004616">
    <property type="term" value="F:phosphogluconate dehydrogenase (decarboxylating) activity"/>
    <property type="evidence" value="ECO:0007669"/>
    <property type="project" value="UniProtKB-EC"/>
</dbReference>
<feature type="domain" description="Ketopantoate reductase N-terminal" evidence="6">
    <location>
        <begin position="3"/>
        <end position="131"/>
    </location>
</feature>
<proteinExistence type="inferred from homology"/>
<dbReference type="InterPro" id="IPR013332">
    <property type="entry name" value="KPR_N"/>
</dbReference>
<evidence type="ECO:0000256" key="3">
    <source>
        <dbReference type="ARBA" id="ARBA00023002"/>
    </source>
</evidence>
<evidence type="ECO:0000313" key="10">
    <source>
        <dbReference type="Proteomes" id="UP000538955"/>
    </source>
</evidence>
<protein>
    <recommendedName>
        <fullName evidence="5">2-dehydropantoate 2-reductase</fullName>
        <ecNumber evidence="5">1.1.1.169</ecNumber>
    </recommendedName>
    <alternativeName>
        <fullName evidence="5">Ketopantoate reductase</fullName>
    </alternativeName>
</protein>
<comment type="similarity">
    <text evidence="1 5">Belongs to the ketopantoate reductase family.</text>
</comment>
<comment type="function">
    <text evidence="5">Catalyzes the NADPH-dependent reduction of ketopantoate into pantoic acid.</text>
</comment>
<dbReference type="PANTHER" id="PTHR21708">
    <property type="entry name" value="PROBABLE 2-DEHYDROPANTOATE 2-REDUCTASE"/>
    <property type="match status" value="1"/>
</dbReference>
<dbReference type="InterPro" id="IPR036291">
    <property type="entry name" value="NAD(P)-bd_dom_sf"/>
</dbReference>
<keyword evidence="5" id="KW-0566">Pantothenate biosynthesis</keyword>
<feature type="domain" description="Ketopantoate reductase C-terminal" evidence="7">
    <location>
        <begin position="159"/>
        <end position="281"/>
    </location>
</feature>
<dbReference type="AlphaFoldDB" id="A0A7X9WFD9"/>
<evidence type="ECO:0000313" key="11">
    <source>
        <dbReference type="Proteomes" id="UP000550736"/>
    </source>
</evidence>
<evidence type="ECO:0000313" key="8">
    <source>
        <dbReference type="EMBL" id="NMK54887.1"/>
    </source>
</evidence>
<dbReference type="Proteomes" id="UP000538955">
    <property type="component" value="Unassembled WGS sequence"/>
</dbReference>
<dbReference type="InterPro" id="IPR003710">
    <property type="entry name" value="ApbA"/>
</dbReference>
<dbReference type="GO" id="GO:0005737">
    <property type="term" value="C:cytoplasm"/>
    <property type="evidence" value="ECO:0007669"/>
    <property type="project" value="TreeGrafter"/>
</dbReference>
<dbReference type="EC" id="1.1.1.169" evidence="5"/>
<dbReference type="EMBL" id="JABBMI010000069">
    <property type="protein sequence ID" value="NMK54887.1"/>
    <property type="molecule type" value="Genomic_DNA"/>
</dbReference>
<sequence>MTIAVIGPGAVGTTIAAELKAVLPDTQLIGRHNKTMTYFPENTSQAQNIDVVSYDNTHHSFDVIIIAVKTHQLQNVIKQLPTIAHKDSLIILAQNGYGQSQHIPHQHVYQAVVYISGQKRNDKITHFRDYRLHLQDSSDTRKLKQQLSSSKIELILESDIQNKIWYKLLVNLGINSITAIGHQPAKILQSTHMKEICRSILNDGLQVAQSEGIHFPDQTIDDIMKIYQGYPDEMGTSMYYEVLNQQPLEVEAIQGYIYQKARFHKLNTPYLDTVYTFLKAYHLKFIETKDL</sequence>
<comment type="catalytic activity">
    <reaction evidence="4">
        <text>6-phospho-D-gluconate + NADP(+) = D-ribulose 5-phosphate + CO2 + NADPH</text>
        <dbReference type="Rhea" id="RHEA:10116"/>
        <dbReference type="ChEBI" id="CHEBI:16526"/>
        <dbReference type="ChEBI" id="CHEBI:57783"/>
        <dbReference type="ChEBI" id="CHEBI:58121"/>
        <dbReference type="ChEBI" id="CHEBI:58349"/>
        <dbReference type="ChEBI" id="CHEBI:58759"/>
        <dbReference type="EC" id="1.1.1.44"/>
    </reaction>
</comment>
<reference evidence="10 11" key="1">
    <citation type="submission" date="2020-04" db="EMBL/GenBank/DDBJ databases">
        <title>The Epidemiology and Molecular Characteristics of Linezolid-Resistant Staphylococcus capitis in Huashan Hospital, Shanghai.</title>
        <authorList>
            <person name="Ding L."/>
            <person name="Li P."/>
            <person name="Yang Y."/>
            <person name="Lin D."/>
            <person name="Xu X."/>
        </authorList>
    </citation>
    <scope>NUCLEOTIDE SEQUENCE [LARGE SCALE GENOMIC DNA]</scope>
    <source>
        <strain evidence="9 11">12-86</strain>
        <strain evidence="8 10">17-84</strain>
    </source>
</reference>
<comment type="pathway">
    <text evidence="5">Cofactor biosynthesis; (R)-pantothenate biosynthesis; (R)-pantoate from 3-methyl-2-oxobutanoate: step 2/2.</text>
</comment>
<gene>
    <name evidence="9" type="ORF">HHM13_07890</name>
    <name evidence="8" type="ORF">HHM24_09145</name>
</gene>
<accession>A0A7X9WFD9</accession>
<keyword evidence="10" id="KW-1185">Reference proteome</keyword>
<organism evidence="9 11">
    <name type="scientific">Staphylococcus capitis</name>
    <dbReference type="NCBI Taxonomy" id="29388"/>
    <lineage>
        <taxon>Bacteria</taxon>
        <taxon>Bacillati</taxon>
        <taxon>Bacillota</taxon>
        <taxon>Bacilli</taxon>
        <taxon>Bacillales</taxon>
        <taxon>Staphylococcaceae</taxon>
        <taxon>Staphylococcus</taxon>
    </lineage>
</organism>
<dbReference type="Gene3D" id="1.10.1040.10">
    <property type="entry name" value="N-(1-d-carboxylethyl)-l-norvaline Dehydrogenase, domain 2"/>
    <property type="match status" value="1"/>
</dbReference>
<dbReference type="InterPro" id="IPR051402">
    <property type="entry name" value="KPR-Related"/>
</dbReference>
<evidence type="ECO:0000256" key="2">
    <source>
        <dbReference type="ARBA" id="ARBA00022857"/>
    </source>
</evidence>
<dbReference type="FunFam" id="1.10.1040.10:FF:000017">
    <property type="entry name" value="2-dehydropantoate 2-reductase"/>
    <property type="match status" value="1"/>
</dbReference>
<dbReference type="PANTHER" id="PTHR21708:SF26">
    <property type="entry name" value="2-DEHYDROPANTOATE 2-REDUCTASE"/>
    <property type="match status" value="1"/>
</dbReference>
<dbReference type="GO" id="GO:0015940">
    <property type="term" value="P:pantothenate biosynthetic process"/>
    <property type="evidence" value="ECO:0007669"/>
    <property type="project" value="UniProtKB-UniPathway"/>
</dbReference>
<evidence type="ECO:0000313" key="9">
    <source>
        <dbReference type="EMBL" id="NMK98012.1"/>
    </source>
</evidence>
<comment type="catalytic activity">
    <reaction evidence="5">
        <text>(R)-pantoate + NADP(+) = 2-dehydropantoate + NADPH + H(+)</text>
        <dbReference type="Rhea" id="RHEA:16233"/>
        <dbReference type="ChEBI" id="CHEBI:11561"/>
        <dbReference type="ChEBI" id="CHEBI:15378"/>
        <dbReference type="ChEBI" id="CHEBI:15980"/>
        <dbReference type="ChEBI" id="CHEBI:57783"/>
        <dbReference type="ChEBI" id="CHEBI:58349"/>
        <dbReference type="EC" id="1.1.1.169"/>
    </reaction>
</comment>
<evidence type="ECO:0000256" key="4">
    <source>
        <dbReference type="ARBA" id="ARBA00048640"/>
    </source>
</evidence>
<dbReference type="RefSeq" id="WP_037582494.1">
    <property type="nucleotide sequence ID" value="NZ_CP086659.1"/>
</dbReference>
<dbReference type="InterPro" id="IPR013328">
    <property type="entry name" value="6PGD_dom2"/>
</dbReference>
<dbReference type="Proteomes" id="UP000550736">
    <property type="component" value="Unassembled WGS sequence"/>
</dbReference>
<evidence type="ECO:0000256" key="5">
    <source>
        <dbReference type="RuleBase" id="RU362068"/>
    </source>
</evidence>
<evidence type="ECO:0000259" key="6">
    <source>
        <dbReference type="Pfam" id="PF02558"/>
    </source>
</evidence>
<dbReference type="Pfam" id="PF02558">
    <property type="entry name" value="ApbA"/>
    <property type="match status" value="1"/>
</dbReference>
<dbReference type="SUPFAM" id="SSF51735">
    <property type="entry name" value="NAD(P)-binding Rossmann-fold domains"/>
    <property type="match status" value="1"/>
</dbReference>
<comment type="caution">
    <text evidence="9">The sequence shown here is derived from an EMBL/GenBank/DDBJ whole genome shotgun (WGS) entry which is preliminary data.</text>
</comment>
<dbReference type="UniPathway" id="UPA00028">
    <property type="reaction ID" value="UER00004"/>
</dbReference>
<dbReference type="NCBIfam" id="TIGR00745">
    <property type="entry name" value="apbA_panE"/>
    <property type="match status" value="1"/>
</dbReference>
<keyword evidence="3 5" id="KW-0560">Oxidoreductase</keyword>
<evidence type="ECO:0000256" key="1">
    <source>
        <dbReference type="ARBA" id="ARBA00007870"/>
    </source>
</evidence>
<evidence type="ECO:0000259" key="7">
    <source>
        <dbReference type="Pfam" id="PF08546"/>
    </source>
</evidence>
<dbReference type="InterPro" id="IPR013752">
    <property type="entry name" value="KPA_reductase"/>
</dbReference>
<name>A0A7X9WFD9_STACP</name>
<dbReference type="InterPro" id="IPR008927">
    <property type="entry name" value="6-PGluconate_DH-like_C_sf"/>
</dbReference>
<keyword evidence="2 5" id="KW-0521">NADP</keyword>